<dbReference type="OrthoDB" id="5919401at2759"/>
<evidence type="ECO:0000313" key="2">
    <source>
        <dbReference type="EMBL" id="PAV91490.1"/>
    </source>
</evidence>
<dbReference type="Proteomes" id="UP000218231">
    <property type="component" value="Unassembled WGS sequence"/>
</dbReference>
<name>A0A2A2LZ77_9BILA</name>
<dbReference type="AlphaFoldDB" id="A0A2A2LZ77"/>
<dbReference type="EMBL" id="LIAE01006310">
    <property type="protein sequence ID" value="PAV91490.1"/>
    <property type="molecule type" value="Genomic_DNA"/>
</dbReference>
<reference evidence="2 3" key="1">
    <citation type="journal article" date="2017" name="Curr. Biol.">
        <title>Genome architecture and evolution of a unichromosomal asexual nematode.</title>
        <authorList>
            <person name="Fradin H."/>
            <person name="Zegar C."/>
            <person name="Gutwein M."/>
            <person name="Lucas J."/>
            <person name="Kovtun M."/>
            <person name="Corcoran D."/>
            <person name="Baugh L.R."/>
            <person name="Kiontke K."/>
            <person name="Gunsalus K."/>
            <person name="Fitch D.H."/>
            <person name="Piano F."/>
        </authorList>
    </citation>
    <scope>NUCLEOTIDE SEQUENCE [LARGE SCALE GENOMIC DNA]</scope>
    <source>
        <strain evidence="2">PF1309</strain>
    </source>
</reference>
<organism evidence="2 3">
    <name type="scientific">Diploscapter pachys</name>
    <dbReference type="NCBI Taxonomy" id="2018661"/>
    <lineage>
        <taxon>Eukaryota</taxon>
        <taxon>Metazoa</taxon>
        <taxon>Ecdysozoa</taxon>
        <taxon>Nematoda</taxon>
        <taxon>Chromadorea</taxon>
        <taxon>Rhabditida</taxon>
        <taxon>Rhabditina</taxon>
        <taxon>Rhabditomorpha</taxon>
        <taxon>Rhabditoidea</taxon>
        <taxon>Rhabditidae</taxon>
        <taxon>Diploscapter</taxon>
    </lineage>
</organism>
<accession>A0A2A2LZ77</accession>
<evidence type="ECO:0000256" key="1">
    <source>
        <dbReference type="SAM" id="MobiDB-lite"/>
    </source>
</evidence>
<evidence type="ECO:0000313" key="3">
    <source>
        <dbReference type="Proteomes" id="UP000218231"/>
    </source>
</evidence>
<keyword evidence="3" id="KW-1185">Reference proteome</keyword>
<dbReference type="InterPro" id="IPR027967">
    <property type="entry name" value="DUF4612"/>
</dbReference>
<feature type="compositionally biased region" description="Low complexity" evidence="1">
    <location>
        <begin position="25"/>
        <end position="41"/>
    </location>
</feature>
<gene>
    <name evidence="2" type="ORF">WR25_14194</name>
</gene>
<dbReference type="Pfam" id="PF15389">
    <property type="entry name" value="DUF4612"/>
    <property type="match status" value="1"/>
</dbReference>
<feature type="region of interest" description="Disordered" evidence="1">
    <location>
        <begin position="19"/>
        <end position="76"/>
    </location>
</feature>
<sequence>MGSALSHCWPLCTDCPPLATPTQNSASPSALSIPIARSPASNNHYSAAGPHSTHYSNQPPSSHHPNLPPVPLLKSTGAVESASQIDFFRMLDDKIQHGPDLSESDDDYDKS</sequence>
<proteinExistence type="predicted"/>
<feature type="compositionally biased region" description="Polar residues" evidence="1">
    <location>
        <begin position="53"/>
        <end position="64"/>
    </location>
</feature>
<comment type="caution">
    <text evidence="2">The sequence shown here is derived from an EMBL/GenBank/DDBJ whole genome shotgun (WGS) entry which is preliminary data.</text>
</comment>
<protein>
    <submittedName>
        <fullName evidence="2">Uncharacterized protein</fullName>
    </submittedName>
</protein>